<keyword evidence="2" id="KW-1185">Reference proteome</keyword>
<evidence type="ECO:0000313" key="1">
    <source>
        <dbReference type="EMBL" id="QQP35967.1"/>
    </source>
</evidence>
<name>A0A7T8JUS4_CALRO</name>
<gene>
    <name evidence="1" type="ORF">FKW44_020926</name>
</gene>
<reference evidence="2" key="1">
    <citation type="submission" date="2021-01" db="EMBL/GenBank/DDBJ databases">
        <title>Caligus Genome Assembly.</title>
        <authorList>
            <person name="Gallardo-Escarate C."/>
        </authorList>
    </citation>
    <scope>NUCLEOTIDE SEQUENCE [LARGE SCALE GENOMIC DNA]</scope>
</reference>
<feature type="non-terminal residue" evidence="1">
    <location>
        <position position="61"/>
    </location>
</feature>
<accession>A0A7T8JUS4</accession>
<evidence type="ECO:0000313" key="2">
    <source>
        <dbReference type="Proteomes" id="UP000595437"/>
    </source>
</evidence>
<dbReference type="EMBL" id="CP045904">
    <property type="protein sequence ID" value="QQP35967.1"/>
    <property type="molecule type" value="Genomic_DNA"/>
</dbReference>
<dbReference type="AlphaFoldDB" id="A0A7T8JUS4"/>
<dbReference type="Proteomes" id="UP000595437">
    <property type="component" value="Chromosome 15"/>
</dbReference>
<protein>
    <submittedName>
        <fullName evidence="1">Uncharacterized protein</fullName>
    </submittedName>
</protein>
<proteinExistence type="predicted"/>
<organism evidence="1 2">
    <name type="scientific">Caligus rogercresseyi</name>
    <name type="common">Sea louse</name>
    <dbReference type="NCBI Taxonomy" id="217165"/>
    <lineage>
        <taxon>Eukaryota</taxon>
        <taxon>Metazoa</taxon>
        <taxon>Ecdysozoa</taxon>
        <taxon>Arthropoda</taxon>
        <taxon>Crustacea</taxon>
        <taxon>Multicrustacea</taxon>
        <taxon>Hexanauplia</taxon>
        <taxon>Copepoda</taxon>
        <taxon>Siphonostomatoida</taxon>
        <taxon>Caligidae</taxon>
        <taxon>Caligus</taxon>
    </lineage>
</organism>
<feature type="non-terminal residue" evidence="1">
    <location>
        <position position="1"/>
    </location>
</feature>
<sequence length="61" mass="6694">KCKFSSASETPHTPTLAKTRTDAQLAINDLEQQIGCVWSYLPSVNETLVKQAAISAWKAMN</sequence>